<keyword evidence="2" id="KW-1185">Reference proteome</keyword>
<organism evidence="1 2">
    <name type="scientific">Hypoxylon rubiginosum</name>
    <dbReference type="NCBI Taxonomy" id="110542"/>
    <lineage>
        <taxon>Eukaryota</taxon>
        <taxon>Fungi</taxon>
        <taxon>Dikarya</taxon>
        <taxon>Ascomycota</taxon>
        <taxon>Pezizomycotina</taxon>
        <taxon>Sordariomycetes</taxon>
        <taxon>Xylariomycetidae</taxon>
        <taxon>Xylariales</taxon>
        <taxon>Hypoxylaceae</taxon>
        <taxon>Hypoxylon</taxon>
    </lineage>
</organism>
<sequence>MAAVLNPPEPIESSTTDTTDPVQYTRLHVTPLDESLLSIIVPSSVLPRARNISYHTIKAFPEKQYGFVDLPLADADKIKKRLNGAVLRGTKMRIEKAKPETIPQPTGDDVGATDTKKEKKKSKKRKREADVTPGIELEGRKVKRGWTTSEREMIEDKRKKSRKEKKSKDDKDKKKRKHVKSKYTDGPECLFKTKLPDAGSPSKNTDDAAGHKKKRKSSREVVMHEFEKTMKHPSFLKSTAEKSSSKAVTFEDGVGWVDENGTVVEPVVSERPRGHSSKSNSANSQVSKPAPVAEDDDTSSSGSSSDDSEDDEVSDEESNSSDEEKAETMAPPKKLKVETLALNSPTSNSKTESARPKSSSSVTSLTIKIPPATPATSSTATKVHPLEALYKRPKGDATTTSAPQEAQPFSFFDGDDEDIEEENTVGRSSQPPMTPFTKQDFEFRNLRSAAPTPDTAHPSSRTFNLWPRQNSVDEEDEDEEDSGVDQDGNDDEDTIMADTSNETTAVGGDKQTAVSDFQKQFWESRGDLNRSWRKRRKAASKEKRYRENRARAERAI</sequence>
<proteinExistence type="predicted"/>
<dbReference type="EMBL" id="MU393468">
    <property type="protein sequence ID" value="KAI4865728.1"/>
    <property type="molecule type" value="Genomic_DNA"/>
</dbReference>
<protein>
    <submittedName>
        <fullName evidence="1">Uncharacterized protein</fullName>
    </submittedName>
</protein>
<evidence type="ECO:0000313" key="2">
    <source>
        <dbReference type="Proteomes" id="UP001497700"/>
    </source>
</evidence>
<reference evidence="1 2" key="1">
    <citation type="journal article" date="2022" name="New Phytol.">
        <title>Ecological generalism drives hyperdiversity of secondary metabolite gene clusters in xylarialean endophytes.</title>
        <authorList>
            <person name="Franco M.E.E."/>
            <person name="Wisecaver J.H."/>
            <person name="Arnold A.E."/>
            <person name="Ju Y.M."/>
            <person name="Slot J.C."/>
            <person name="Ahrendt S."/>
            <person name="Moore L.P."/>
            <person name="Eastman K.E."/>
            <person name="Scott K."/>
            <person name="Konkel Z."/>
            <person name="Mondo S.J."/>
            <person name="Kuo A."/>
            <person name="Hayes R.D."/>
            <person name="Haridas S."/>
            <person name="Andreopoulos B."/>
            <person name="Riley R."/>
            <person name="LaButti K."/>
            <person name="Pangilinan J."/>
            <person name="Lipzen A."/>
            <person name="Amirebrahimi M."/>
            <person name="Yan J."/>
            <person name="Adam C."/>
            <person name="Keymanesh K."/>
            <person name="Ng V."/>
            <person name="Louie K."/>
            <person name="Northen T."/>
            <person name="Drula E."/>
            <person name="Henrissat B."/>
            <person name="Hsieh H.M."/>
            <person name="Youens-Clark K."/>
            <person name="Lutzoni F."/>
            <person name="Miadlikowska J."/>
            <person name="Eastwood D.C."/>
            <person name="Hamelin R.C."/>
            <person name="Grigoriev I.V."/>
            <person name="U'Ren J.M."/>
        </authorList>
    </citation>
    <scope>NUCLEOTIDE SEQUENCE [LARGE SCALE GENOMIC DNA]</scope>
    <source>
        <strain evidence="1 2">CBS 119005</strain>
    </source>
</reference>
<accession>A0ACB9Z2M5</accession>
<comment type="caution">
    <text evidence="1">The sequence shown here is derived from an EMBL/GenBank/DDBJ whole genome shotgun (WGS) entry which is preliminary data.</text>
</comment>
<gene>
    <name evidence="1" type="ORF">F4820DRAFT_419574</name>
</gene>
<name>A0ACB9Z2M5_9PEZI</name>
<dbReference type="Proteomes" id="UP001497700">
    <property type="component" value="Unassembled WGS sequence"/>
</dbReference>
<evidence type="ECO:0000313" key="1">
    <source>
        <dbReference type="EMBL" id="KAI4865728.1"/>
    </source>
</evidence>